<dbReference type="Pfam" id="PF26180">
    <property type="entry name" value="PAP-OAS1"/>
    <property type="match status" value="2"/>
</dbReference>
<dbReference type="SUPFAM" id="SSF81301">
    <property type="entry name" value="Nucleotidyltransferase"/>
    <property type="match status" value="1"/>
</dbReference>
<dbReference type="SUPFAM" id="SSF81631">
    <property type="entry name" value="PAP/OAS1 substrate-binding domain"/>
    <property type="match status" value="1"/>
</dbReference>
<feature type="domain" description="PAP/OAS1 substrate-binding-related" evidence="3">
    <location>
        <begin position="188"/>
        <end position="343"/>
    </location>
</feature>
<dbReference type="AlphaFoldDB" id="A0AAW0I4Z4"/>
<dbReference type="InterPro" id="IPR043519">
    <property type="entry name" value="NT_sf"/>
</dbReference>
<protein>
    <submittedName>
        <fullName evidence="4">Protein heso1</fullName>
    </submittedName>
</protein>
<feature type="compositionally biased region" description="Polar residues" evidence="1">
    <location>
        <begin position="866"/>
        <end position="883"/>
    </location>
</feature>
<dbReference type="Gene3D" id="3.30.460.10">
    <property type="entry name" value="Beta Polymerase, domain 2"/>
    <property type="match status" value="1"/>
</dbReference>
<evidence type="ECO:0000313" key="5">
    <source>
        <dbReference type="Proteomes" id="UP000237347"/>
    </source>
</evidence>
<dbReference type="PANTHER" id="PTHR45979">
    <property type="entry name" value="PAP/OAS1 SUBSTRATE-BINDING DOMAIN SUPERFAMILY"/>
    <property type="match status" value="1"/>
</dbReference>
<evidence type="ECO:0000256" key="1">
    <source>
        <dbReference type="SAM" id="MobiDB-lite"/>
    </source>
</evidence>
<dbReference type="Pfam" id="PF22600">
    <property type="entry name" value="MTPAP-like_central"/>
    <property type="match status" value="1"/>
</dbReference>
<feature type="domain" description="Poly(A) RNA polymerase mitochondrial-like central palm" evidence="2">
    <location>
        <begin position="56"/>
        <end position="175"/>
    </location>
</feature>
<gene>
    <name evidence="4" type="primary">HESO1_4</name>
    <name evidence="4" type="ORF">CFP56_008404</name>
</gene>
<dbReference type="PANTHER" id="PTHR45979:SF31">
    <property type="entry name" value="POLYMERASE NUCLEOTIDYL TRANSFERASE DOMAIN-CONTAINING PROTEIN"/>
    <property type="match status" value="1"/>
</dbReference>
<evidence type="ECO:0000259" key="3">
    <source>
        <dbReference type="Pfam" id="PF26180"/>
    </source>
</evidence>
<dbReference type="InterPro" id="IPR058921">
    <property type="entry name" value="PAP/OAS1-rel"/>
</dbReference>
<proteinExistence type="predicted"/>
<comment type="caution">
    <text evidence="4">The sequence shown here is derived from an EMBL/GenBank/DDBJ whole genome shotgun (WGS) entry which is preliminary data.</text>
</comment>
<organism evidence="4 5">
    <name type="scientific">Quercus suber</name>
    <name type="common">Cork oak</name>
    <dbReference type="NCBI Taxonomy" id="58331"/>
    <lineage>
        <taxon>Eukaryota</taxon>
        <taxon>Viridiplantae</taxon>
        <taxon>Streptophyta</taxon>
        <taxon>Embryophyta</taxon>
        <taxon>Tracheophyta</taxon>
        <taxon>Spermatophyta</taxon>
        <taxon>Magnoliopsida</taxon>
        <taxon>eudicotyledons</taxon>
        <taxon>Gunneridae</taxon>
        <taxon>Pentapetalae</taxon>
        <taxon>rosids</taxon>
        <taxon>fabids</taxon>
        <taxon>Fagales</taxon>
        <taxon>Fagaceae</taxon>
        <taxon>Quercus</taxon>
    </lineage>
</organism>
<reference evidence="4 5" key="1">
    <citation type="journal article" date="2018" name="Sci. Data">
        <title>The draft genome sequence of cork oak.</title>
        <authorList>
            <person name="Ramos A.M."/>
            <person name="Usie A."/>
            <person name="Barbosa P."/>
            <person name="Barros P.M."/>
            <person name="Capote T."/>
            <person name="Chaves I."/>
            <person name="Simoes F."/>
            <person name="Abreu I."/>
            <person name="Carrasquinho I."/>
            <person name="Faro C."/>
            <person name="Guimaraes J.B."/>
            <person name="Mendonca D."/>
            <person name="Nobrega F."/>
            <person name="Rodrigues L."/>
            <person name="Saibo N.J.M."/>
            <person name="Varela M.C."/>
            <person name="Egas C."/>
            <person name="Matos J."/>
            <person name="Miguel C.M."/>
            <person name="Oliveira M.M."/>
            <person name="Ricardo C.P."/>
            <person name="Goncalves S."/>
        </authorList>
    </citation>
    <scope>NUCLEOTIDE SEQUENCE [LARGE SCALE GENOMIC DNA]</scope>
    <source>
        <strain evidence="5">cv. HL8</strain>
    </source>
</reference>
<name>A0AAW0I4Z4_QUESU</name>
<evidence type="ECO:0000313" key="4">
    <source>
        <dbReference type="EMBL" id="KAK7809446.1"/>
    </source>
</evidence>
<evidence type="ECO:0000259" key="2">
    <source>
        <dbReference type="Pfam" id="PF22600"/>
    </source>
</evidence>
<keyword evidence="5" id="KW-1185">Reference proteome</keyword>
<dbReference type="InterPro" id="IPR054708">
    <property type="entry name" value="MTPAP-like_central"/>
</dbReference>
<accession>A0AAW0I4Z4</accession>
<dbReference type="CDD" id="cd05402">
    <property type="entry name" value="NT_PAP_TUTase"/>
    <property type="match status" value="1"/>
</dbReference>
<dbReference type="EMBL" id="PKMF04002340">
    <property type="protein sequence ID" value="KAK7809446.1"/>
    <property type="molecule type" value="Genomic_DNA"/>
</dbReference>
<dbReference type="Proteomes" id="UP000237347">
    <property type="component" value="Unassembled WGS sequence"/>
</dbReference>
<dbReference type="Gene3D" id="1.10.1410.10">
    <property type="match status" value="1"/>
</dbReference>
<feature type="region of interest" description="Disordered" evidence="1">
    <location>
        <begin position="860"/>
        <end position="897"/>
    </location>
</feature>
<dbReference type="InterPro" id="IPR058920">
    <property type="entry name" value="PAP-OAS1-bd-rel"/>
</dbReference>
<feature type="domain" description="PAP/OAS1 substrate-binding-related" evidence="3">
    <location>
        <begin position="361"/>
        <end position="400"/>
    </location>
</feature>
<sequence>MMGDLQVCSARHNGVVLCGEDRLCSSSSSPPPLPASNPDPCSIGSESWASAERTAQEIVCRIQPTLATDLKRKEVIEYVQRLIKNRVGCEVFPYGSVPLKTYLPDGDIDLTAFSSPSVEDAWVSDVHAVLREEEHNEAARFEVKDIHCIDAEVKLVKCIVQNIVVDISFNQLGGLCTLCFLERVDRLVGKDHLFKRSIILIKAWCYYESRILGAHHGLLSTYALETLVLYIFHQFHSSLNAPLAVLYRFLDYFSRFDWESYCISLSGPVCKSSLPDIVAEVQENGGDDLLLSEEFLRNCVEMFSVSPKGSETNSRAFTQKHLNIIDPLKENNNLGRSVNRGMILLASIVMLLDTLMGFVPGNFYRIRSAFRYGARKLGWILMLPGERIANELNKFFSNTLDRHQSNCWTDIGSDLSSLKLHSVLCSEDKVFLKSSFGFHDDKISGIEVTSGIINGPERHLQKVVSSELVPELDHPVERNALFKYRFAGDAKQLATSGTMDIRNTNDSHNCLSPDSTLGSLVLGNFHHASHFNNSQLSRKNEKIENWNPCLNVPQNSDISDEKIENRTPCQNMPLNSVVNDETGSALCPEAKEKLVGRNSVCSCINHEGMSSTCSVISSSVANISRCNGERYIVRVSGSSEALKCLLDLSGDYDSHLLNLQYGQWNLRYGQLCHGYAVSPPRLLSPPVSPQLQIMNPRETICDPLQIKKNVHSQMSKNGVALGTRFYDVSQCTSSCATYGLEEKKKPRGTGTYLPKLNCRSYKVRPVPDKGRNHAVEAHGQLQRHTHNNGLAPAPREVNSSDEGCHELSHDEFPVLGRGKSGSSDSHQPPHLPKWCSFHANGFSHPSEKFESVSLCPQPWGAPLPERSSQPELGTSQPLVSASSPVAPVLQSPKPLLGNNEERVEVQFYHLKDEDEFPPLSH</sequence>